<dbReference type="EMBL" id="CP024307">
    <property type="protein sequence ID" value="AUX77191.1"/>
    <property type="molecule type" value="Genomic_DNA"/>
</dbReference>
<dbReference type="Gene3D" id="3.30.465.10">
    <property type="match status" value="1"/>
</dbReference>
<evidence type="ECO:0000259" key="6">
    <source>
        <dbReference type="PROSITE" id="PS51085"/>
    </source>
</evidence>
<dbReference type="SUPFAM" id="SSF47741">
    <property type="entry name" value="CO dehydrogenase ISP C-domain like"/>
    <property type="match status" value="1"/>
</dbReference>
<dbReference type="PROSITE" id="PS51085">
    <property type="entry name" value="2FE2S_FER_2"/>
    <property type="match status" value="1"/>
</dbReference>
<dbReference type="Gene3D" id="3.10.20.30">
    <property type="match status" value="1"/>
</dbReference>
<dbReference type="Pfam" id="PF00111">
    <property type="entry name" value="Fer2"/>
    <property type="match status" value="1"/>
</dbReference>
<dbReference type="Gene3D" id="1.10.150.120">
    <property type="entry name" value="[2Fe-2S]-binding domain"/>
    <property type="match status" value="1"/>
</dbReference>
<dbReference type="InterPro" id="IPR001041">
    <property type="entry name" value="2Fe-2S_ferredoxin-type"/>
</dbReference>
<protein>
    <submittedName>
        <fullName evidence="8">Xanthine dehydrogenase small subunit XdhA 1</fullName>
    </submittedName>
</protein>
<dbReference type="PANTHER" id="PTHR45444:SF3">
    <property type="entry name" value="XANTHINE DEHYDROGENASE"/>
    <property type="match status" value="1"/>
</dbReference>
<dbReference type="GO" id="GO:0004854">
    <property type="term" value="F:xanthine dehydrogenase activity"/>
    <property type="evidence" value="ECO:0007669"/>
    <property type="project" value="InterPro"/>
</dbReference>
<keyword evidence="2" id="KW-0479">Metal-binding</keyword>
<dbReference type="SMART" id="SM01092">
    <property type="entry name" value="CO_deh_flav_C"/>
    <property type="match status" value="1"/>
</dbReference>
<evidence type="ECO:0000259" key="7">
    <source>
        <dbReference type="PROSITE" id="PS51387"/>
    </source>
</evidence>
<feature type="domain" description="2Fe-2S ferredoxin-type" evidence="6">
    <location>
        <begin position="6"/>
        <end position="96"/>
    </location>
</feature>
<dbReference type="PROSITE" id="PS51387">
    <property type="entry name" value="FAD_PCMH"/>
    <property type="match status" value="1"/>
</dbReference>
<dbReference type="InterPro" id="IPR002346">
    <property type="entry name" value="Mopterin_DH_FAD-bd"/>
</dbReference>
<keyword evidence="3" id="KW-0274">FAD</keyword>
<dbReference type="InterPro" id="IPR006058">
    <property type="entry name" value="2Fe2S_fd_BS"/>
</dbReference>
<dbReference type="SUPFAM" id="SSF55447">
    <property type="entry name" value="CO dehydrogenase flavoprotein C-terminal domain-like"/>
    <property type="match status" value="1"/>
</dbReference>
<evidence type="ECO:0000256" key="2">
    <source>
        <dbReference type="ARBA" id="ARBA00022723"/>
    </source>
</evidence>
<dbReference type="SUPFAM" id="SSF56176">
    <property type="entry name" value="FAD-binding/transporter-associated domain-like"/>
    <property type="match status" value="1"/>
</dbReference>
<dbReference type="PANTHER" id="PTHR45444">
    <property type="entry name" value="XANTHINE DEHYDROGENASE"/>
    <property type="match status" value="1"/>
</dbReference>
<keyword evidence="4" id="KW-0560">Oxidoreductase</keyword>
<dbReference type="InterPro" id="IPR016166">
    <property type="entry name" value="FAD-bd_PCMH"/>
</dbReference>
<sequence length="495" mass="52904">MAQASDSIRFILNDTEIALSDVAPTDTLLDFLRLQRRLTGTKEGCAEGDCGACTVLVGRLAGDPQGRESLVYETVNACIRFIGSLNATHVVTVEHLAASDGALHPVQQAMVDYHGSQCGFCTPGIVMSLYGLWLTNDNPSRAAIEKALQGNLCRCTGYEPIVRAAEAAAKERPSAIFDPITRTRETVAARLKAFQPTETIVIRNGENCLVLPADTAGLATALAEYPTATIVAGSTDVGLWVTKQMRPISPAVFIRGIAELQRIDSSGAGLTIGAGVTYSSAFEALSLAFPSFGQLLDRIGGEQVRNMGTIGGNIANGSPIGDSPPPLIALGATVSLRSKDGTRSLPLEDFFIAYGKQDRRPGEFVESIFVPALPAGDRFAAYKVTKRRDEDISALLGAFRIALDGGRVKAARIAFGGMAATPKRPKAVEAALIGQPWTEDTVRAAQAAFETDYQPITDWRASSAYRMLAAKNLLMRFFLESVGEKAQLERFEDVA</sequence>
<evidence type="ECO:0000256" key="1">
    <source>
        <dbReference type="ARBA" id="ARBA00022630"/>
    </source>
</evidence>
<keyword evidence="5" id="KW-0408">Iron</keyword>
<organism evidence="8 9">
    <name type="scientific">Rhizobium fredii</name>
    <name type="common">Sinorhizobium fredii</name>
    <dbReference type="NCBI Taxonomy" id="380"/>
    <lineage>
        <taxon>Bacteria</taxon>
        <taxon>Pseudomonadati</taxon>
        <taxon>Pseudomonadota</taxon>
        <taxon>Alphaproteobacteria</taxon>
        <taxon>Hyphomicrobiales</taxon>
        <taxon>Rhizobiaceae</taxon>
        <taxon>Sinorhizobium/Ensifer group</taxon>
        <taxon>Sinorhizobium</taxon>
    </lineage>
</organism>
<dbReference type="AlphaFoldDB" id="A0A2L0H6T6"/>
<proteinExistence type="predicted"/>
<dbReference type="Gene3D" id="3.30.390.50">
    <property type="entry name" value="CO dehydrogenase flavoprotein, C-terminal domain"/>
    <property type="match status" value="1"/>
</dbReference>
<dbReference type="PIRSF" id="PIRSF036557">
    <property type="entry name" value="XdhA_RC"/>
    <property type="match status" value="1"/>
</dbReference>
<dbReference type="Pfam" id="PF03450">
    <property type="entry name" value="CO_deh_flav_C"/>
    <property type="match status" value="1"/>
</dbReference>
<dbReference type="SUPFAM" id="SSF54292">
    <property type="entry name" value="2Fe-2S ferredoxin-like"/>
    <property type="match status" value="1"/>
</dbReference>
<reference evidence="8 9" key="1">
    <citation type="submission" date="2017-10" db="EMBL/GenBank/DDBJ databases">
        <title>Analysis of the genome sequences of Rhizobium populations associated to common bean (phaseolus vulgaris).</title>
        <authorList>
            <person name="Bustos P."/>
            <person name="Santamaria R.I."/>
            <person name="Miranda-Sanchez F."/>
            <person name="Perez-Carrascal O."/>
            <person name="Juarez S."/>
            <person name="Lozano L."/>
            <person name="Martinez-Flores I."/>
            <person name="Vinuesa P."/>
            <person name="Martinez-Romero E."/>
            <person name="Cevallos M.A."/>
            <person name="Romero D."/>
            <person name="Davila G."/>
            <person name="Gonzalez V."/>
        </authorList>
    </citation>
    <scope>NUCLEOTIDE SEQUENCE [LARGE SCALE GENOMIC DNA]</scope>
    <source>
        <strain evidence="8 9">NXT3</strain>
    </source>
</reference>
<gene>
    <name evidence="8" type="primary">xdhA-1</name>
    <name evidence="8" type="ORF">NXT3_CH02630</name>
</gene>
<dbReference type="InterPro" id="IPR014307">
    <property type="entry name" value="Xanthine_DH_ssu"/>
</dbReference>
<dbReference type="Proteomes" id="UP000239340">
    <property type="component" value="Chromosome"/>
</dbReference>
<dbReference type="InterPro" id="IPR036884">
    <property type="entry name" value="2Fe-2S-bd_dom_sf"/>
</dbReference>
<dbReference type="NCBIfam" id="TIGR02963">
    <property type="entry name" value="xanthine_xdhA"/>
    <property type="match status" value="1"/>
</dbReference>
<dbReference type="InterPro" id="IPR002888">
    <property type="entry name" value="2Fe-2S-bd"/>
</dbReference>
<dbReference type="InterPro" id="IPR012675">
    <property type="entry name" value="Beta-grasp_dom_sf"/>
</dbReference>
<dbReference type="GO" id="GO:0051537">
    <property type="term" value="F:2 iron, 2 sulfur cluster binding"/>
    <property type="evidence" value="ECO:0007669"/>
    <property type="project" value="InterPro"/>
</dbReference>
<dbReference type="InterPro" id="IPR036318">
    <property type="entry name" value="FAD-bd_PCMH-like_sf"/>
</dbReference>
<dbReference type="Pfam" id="PF00941">
    <property type="entry name" value="FAD_binding_5"/>
    <property type="match status" value="1"/>
</dbReference>
<dbReference type="Pfam" id="PF01799">
    <property type="entry name" value="Fer2_2"/>
    <property type="match status" value="1"/>
</dbReference>
<evidence type="ECO:0000256" key="4">
    <source>
        <dbReference type="ARBA" id="ARBA00023002"/>
    </source>
</evidence>
<dbReference type="InterPro" id="IPR005107">
    <property type="entry name" value="CO_DH_flav_C"/>
</dbReference>
<dbReference type="CDD" id="cd00207">
    <property type="entry name" value="fer2"/>
    <property type="match status" value="1"/>
</dbReference>
<dbReference type="PROSITE" id="PS00197">
    <property type="entry name" value="2FE2S_FER_1"/>
    <property type="match status" value="1"/>
</dbReference>
<evidence type="ECO:0000313" key="8">
    <source>
        <dbReference type="EMBL" id="AUX77191.1"/>
    </source>
</evidence>
<evidence type="ECO:0000256" key="3">
    <source>
        <dbReference type="ARBA" id="ARBA00022827"/>
    </source>
</evidence>
<dbReference type="GO" id="GO:0071949">
    <property type="term" value="F:FAD binding"/>
    <property type="evidence" value="ECO:0007669"/>
    <property type="project" value="InterPro"/>
</dbReference>
<feature type="domain" description="FAD-binding PCMH-type" evidence="7">
    <location>
        <begin position="202"/>
        <end position="375"/>
    </location>
</feature>
<dbReference type="InterPro" id="IPR012175">
    <property type="entry name" value="Xanth_DH_ssu_bac"/>
</dbReference>
<name>A0A2L0H6T6_RHIFR</name>
<dbReference type="Gene3D" id="3.30.43.10">
    <property type="entry name" value="Uridine Diphospho-n-acetylenolpyruvylglucosamine Reductase, domain 2"/>
    <property type="match status" value="1"/>
</dbReference>
<dbReference type="InterPro" id="IPR016167">
    <property type="entry name" value="FAD-bd_PCMH_sub1"/>
</dbReference>
<dbReference type="InterPro" id="IPR016208">
    <property type="entry name" value="Ald_Oxase/xanthine_DH-like"/>
</dbReference>
<keyword evidence="1" id="KW-0285">Flavoprotein</keyword>
<dbReference type="InterPro" id="IPR036683">
    <property type="entry name" value="CO_DH_flav_C_dom_sf"/>
</dbReference>
<dbReference type="GO" id="GO:0005506">
    <property type="term" value="F:iron ion binding"/>
    <property type="evidence" value="ECO:0007669"/>
    <property type="project" value="InterPro"/>
</dbReference>
<dbReference type="RefSeq" id="WP_104839511.1">
    <property type="nucleotide sequence ID" value="NZ_CP024307.1"/>
</dbReference>
<accession>A0A2L0H6T6</accession>
<dbReference type="InterPro" id="IPR016169">
    <property type="entry name" value="FAD-bd_PCMH_sub2"/>
</dbReference>
<evidence type="ECO:0000256" key="5">
    <source>
        <dbReference type="ARBA" id="ARBA00023004"/>
    </source>
</evidence>
<evidence type="ECO:0000313" key="9">
    <source>
        <dbReference type="Proteomes" id="UP000239340"/>
    </source>
</evidence>
<dbReference type="InterPro" id="IPR036010">
    <property type="entry name" value="2Fe-2S_ferredoxin-like_sf"/>
</dbReference>